<comment type="similarity">
    <text evidence="3 11">Belongs to the peptidase M18 family.</text>
</comment>
<dbReference type="Proteomes" id="UP000271241">
    <property type="component" value="Unassembled WGS sequence"/>
</dbReference>
<proteinExistence type="inferred from homology"/>
<dbReference type="SUPFAM" id="SSF53187">
    <property type="entry name" value="Zn-dependent exopeptidases"/>
    <property type="match status" value="1"/>
</dbReference>
<dbReference type="PANTHER" id="PTHR28570">
    <property type="entry name" value="ASPARTYL AMINOPEPTIDASE"/>
    <property type="match status" value="1"/>
</dbReference>
<comment type="catalytic activity">
    <reaction evidence="1">
        <text>Release of an N-terminal aspartate or glutamate from a peptide, with a preference for aspartate.</text>
        <dbReference type="EC" id="3.4.11.21"/>
    </reaction>
</comment>
<keyword evidence="10 11" id="KW-0482">Metalloprotease</keyword>
<accession>A0A4P9XW90</accession>
<dbReference type="OrthoDB" id="9880441at2759"/>
<dbReference type="GO" id="GO:0008270">
    <property type="term" value="F:zinc ion binding"/>
    <property type="evidence" value="ECO:0007669"/>
    <property type="project" value="InterPro"/>
</dbReference>
<keyword evidence="13" id="KW-1185">Reference proteome</keyword>
<dbReference type="InterPro" id="IPR023358">
    <property type="entry name" value="Peptidase_M18_dom2"/>
</dbReference>
<gene>
    <name evidence="12" type="ORF">THASP1DRAFT_34078</name>
</gene>
<dbReference type="GO" id="GO:0004177">
    <property type="term" value="F:aminopeptidase activity"/>
    <property type="evidence" value="ECO:0007669"/>
    <property type="project" value="UniProtKB-KW"/>
</dbReference>
<dbReference type="GO" id="GO:0006508">
    <property type="term" value="P:proteolysis"/>
    <property type="evidence" value="ECO:0007669"/>
    <property type="project" value="UniProtKB-KW"/>
</dbReference>
<evidence type="ECO:0000256" key="7">
    <source>
        <dbReference type="ARBA" id="ARBA00022723"/>
    </source>
</evidence>
<name>A0A4P9XW90_9FUNG</name>
<evidence type="ECO:0000256" key="9">
    <source>
        <dbReference type="ARBA" id="ARBA00022833"/>
    </source>
</evidence>
<dbReference type="FunFam" id="2.30.250.10:FF:000001">
    <property type="entry name" value="Aspartyl aminopeptidase 1"/>
    <property type="match status" value="1"/>
</dbReference>
<dbReference type="STRING" id="78915.A0A4P9XW90"/>
<dbReference type="PANTHER" id="PTHR28570:SF3">
    <property type="entry name" value="ASPARTYL AMINOPEPTIDASE"/>
    <property type="match status" value="1"/>
</dbReference>
<dbReference type="Gene3D" id="2.30.250.10">
    <property type="entry name" value="Aminopeptidase i, Domain 2"/>
    <property type="match status" value="1"/>
</dbReference>
<evidence type="ECO:0000256" key="8">
    <source>
        <dbReference type="ARBA" id="ARBA00022801"/>
    </source>
</evidence>
<sequence length="472" mass="51813">MATRSASATSAGARISDFLRFLRSSPSPFHAVHQCRVRLAEHGFKELKERDSWKLTSGGRYYFTRNQSSIVAFVVGGHFRPGNGVSIVAAHTDSPCLKVKPVSKREKNGYIQVGAQLYGGGLWHTWFDRDLGLAGRVLVENEDGTYTHHLVQVDKPILRVPSLAIHLERGANDAFKFNAETHLTPILSLVNQKLNATAEKSATSTTPVSEAARHSSVLVNLLAKQLDVDAAQLRDMELCLYDVQPATLGGAEDELVLSARLDNLYMSYCAIEGLIDSIDFPGGVEADENIRLVALFDNEEVGSKSAYGADSALLESTLRRLQAGGHETAFEESVQKSYMVSADMAHAVHPNYAEKHEENHRPQMNRGVVIKRNANQRYATTSVTGLVLRELARKHDIPLQEFVVRNDSPCGSTIGPLLSAKLGLRTIDVGCPQLAMHSIRETGGAHDVKHAVCLFDVFFNNFAKLDQSIQVD</sequence>
<dbReference type="EC" id="3.4.11.21" evidence="4"/>
<keyword evidence="9 11" id="KW-0862">Zinc</keyword>
<dbReference type="Pfam" id="PF02127">
    <property type="entry name" value="Peptidase_M18"/>
    <property type="match status" value="1"/>
</dbReference>
<reference evidence="13" key="1">
    <citation type="journal article" date="2018" name="Nat. Microbiol.">
        <title>Leveraging single-cell genomics to expand the fungal tree of life.</title>
        <authorList>
            <person name="Ahrendt S.R."/>
            <person name="Quandt C.A."/>
            <person name="Ciobanu D."/>
            <person name="Clum A."/>
            <person name="Salamov A."/>
            <person name="Andreopoulos B."/>
            <person name="Cheng J.F."/>
            <person name="Woyke T."/>
            <person name="Pelin A."/>
            <person name="Henrissat B."/>
            <person name="Reynolds N.K."/>
            <person name="Benny G.L."/>
            <person name="Smith M.E."/>
            <person name="James T.Y."/>
            <person name="Grigoriev I.V."/>
        </authorList>
    </citation>
    <scope>NUCLEOTIDE SEQUENCE [LARGE SCALE GENOMIC DNA]</scope>
    <source>
        <strain evidence="13">RSA 1356</strain>
    </source>
</reference>
<dbReference type="CDD" id="cd05658">
    <property type="entry name" value="M18_DAP"/>
    <property type="match status" value="1"/>
</dbReference>
<dbReference type="NCBIfam" id="NF002759">
    <property type="entry name" value="PRK02813.1"/>
    <property type="match status" value="1"/>
</dbReference>
<protein>
    <recommendedName>
        <fullName evidence="4">aspartyl aminopeptidase</fullName>
        <ecNumber evidence="4">3.4.11.21</ecNumber>
    </recommendedName>
</protein>
<dbReference type="EMBL" id="KZ992446">
    <property type="protein sequence ID" value="RKP10574.1"/>
    <property type="molecule type" value="Genomic_DNA"/>
</dbReference>
<keyword evidence="7 11" id="KW-0479">Metal-binding</keyword>
<evidence type="ECO:0000256" key="2">
    <source>
        <dbReference type="ARBA" id="ARBA00001947"/>
    </source>
</evidence>
<keyword evidence="6 11" id="KW-0645">Protease</keyword>
<evidence type="ECO:0000256" key="3">
    <source>
        <dbReference type="ARBA" id="ARBA00008290"/>
    </source>
</evidence>
<dbReference type="PRINTS" id="PR00932">
    <property type="entry name" value="AMINO1PTASE"/>
</dbReference>
<dbReference type="SUPFAM" id="SSF101821">
    <property type="entry name" value="Aminopeptidase/glucanase lid domain"/>
    <property type="match status" value="1"/>
</dbReference>
<comment type="cofactor">
    <cofactor evidence="2">
        <name>Zn(2+)</name>
        <dbReference type="ChEBI" id="CHEBI:29105"/>
    </cofactor>
</comment>
<evidence type="ECO:0000256" key="11">
    <source>
        <dbReference type="RuleBase" id="RU004386"/>
    </source>
</evidence>
<evidence type="ECO:0000256" key="6">
    <source>
        <dbReference type="ARBA" id="ARBA00022670"/>
    </source>
</evidence>
<evidence type="ECO:0000256" key="5">
    <source>
        <dbReference type="ARBA" id="ARBA00022438"/>
    </source>
</evidence>
<dbReference type="Gene3D" id="3.40.630.10">
    <property type="entry name" value="Zn peptidases"/>
    <property type="match status" value="1"/>
</dbReference>
<dbReference type="GO" id="GO:0008237">
    <property type="term" value="F:metallopeptidase activity"/>
    <property type="evidence" value="ECO:0007669"/>
    <property type="project" value="UniProtKB-KW"/>
</dbReference>
<evidence type="ECO:0000256" key="4">
    <source>
        <dbReference type="ARBA" id="ARBA00011965"/>
    </source>
</evidence>
<evidence type="ECO:0000313" key="13">
    <source>
        <dbReference type="Proteomes" id="UP000271241"/>
    </source>
</evidence>
<keyword evidence="8 11" id="KW-0378">Hydrolase</keyword>
<keyword evidence="5 11" id="KW-0031">Aminopeptidase</keyword>
<evidence type="ECO:0000256" key="1">
    <source>
        <dbReference type="ARBA" id="ARBA00001335"/>
    </source>
</evidence>
<organism evidence="12 13">
    <name type="scientific">Thamnocephalis sphaerospora</name>
    <dbReference type="NCBI Taxonomy" id="78915"/>
    <lineage>
        <taxon>Eukaryota</taxon>
        <taxon>Fungi</taxon>
        <taxon>Fungi incertae sedis</taxon>
        <taxon>Zoopagomycota</taxon>
        <taxon>Zoopagomycotina</taxon>
        <taxon>Zoopagomycetes</taxon>
        <taxon>Zoopagales</taxon>
        <taxon>Sigmoideomycetaceae</taxon>
        <taxon>Thamnocephalis</taxon>
    </lineage>
</organism>
<dbReference type="AlphaFoldDB" id="A0A4P9XW90"/>
<dbReference type="InterPro" id="IPR001948">
    <property type="entry name" value="Peptidase_M18"/>
</dbReference>
<dbReference type="GO" id="GO:0000324">
    <property type="term" value="C:fungal-type vacuole"/>
    <property type="evidence" value="ECO:0007669"/>
    <property type="project" value="TreeGrafter"/>
</dbReference>
<evidence type="ECO:0000313" key="12">
    <source>
        <dbReference type="EMBL" id="RKP10574.1"/>
    </source>
</evidence>
<evidence type="ECO:0000256" key="10">
    <source>
        <dbReference type="ARBA" id="ARBA00023049"/>
    </source>
</evidence>